<dbReference type="InterPro" id="IPR050708">
    <property type="entry name" value="T6SS_VgrG/RHS"/>
</dbReference>
<evidence type="ECO:0000313" key="4">
    <source>
        <dbReference type="EMBL" id="ERL07859.1"/>
    </source>
</evidence>
<dbReference type="InterPro" id="IPR029322">
    <property type="entry name" value="DUF4474"/>
</dbReference>
<evidence type="ECO:0000259" key="2">
    <source>
        <dbReference type="Pfam" id="PF14751"/>
    </source>
</evidence>
<dbReference type="Proteomes" id="UP000016638">
    <property type="component" value="Unassembled WGS sequence"/>
</dbReference>
<dbReference type="NCBIfam" id="TIGR03696">
    <property type="entry name" value="Rhs_assc_core"/>
    <property type="match status" value="1"/>
</dbReference>
<dbReference type="eggNOG" id="COG3209">
    <property type="taxonomic scope" value="Bacteria"/>
</dbReference>
<keyword evidence="5" id="KW-1185">Reference proteome</keyword>
<dbReference type="PANTHER" id="PTHR32305:SF15">
    <property type="entry name" value="PROTEIN RHSA-RELATED"/>
    <property type="match status" value="1"/>
</dbReference>
<dbReference type="EMBL" id="AWEZ01000050">
    <property type="protein sequence ID" value="ERL07859.1"/>
    <property type="molecule type" value="Genomic_DNA"/>
</dbReference>
<dbReference type="Pfam" id="PF25023">
    <property type="entry name" value="TEN_YD-shell"/>
    <property type="match status" value="2"/>
</dbReference>
<feature type="domain" description="Teneurin-like YD-shell" evidence="3">
    <location>
        <begin position="58"/>
        <end position="216"/>
    </location>
</feature>
<protein>
    <submittedName>
        <fullName evidence="4">RHS repeat-associated core domain protein</fullName>
    </submittedName>
</protein>
<feature type="domain" description="Teneurin-like YD-shell" evidence="3">
    <location>
        <begin position="250"/>
        <end position="545"/>
    </location>
</feature>
<evidence type="ECO:0000313" key="5">
    <source>
        <dbReference type="Proteomes" id="UP000016638"/>
    </source>
</evidence>
<dbReference type="PATRIC" id="fig|1125712.3.peg.1529"/>
<dbReference type="InterPro" id="IPR056823">
    <property type="entry name" value="TEN-like_YD-shell"/>
</dbReference>
<reference evidence="4 5" key="1">
    <citation type="submission" date="2013-08" db="EMBL/GenBank/DDBJ databases">
        <authorList>
            <person name="Durkin A.S."/>
            <person name="Haft D.R."/>
            <person name="McCorrison J."/>
            <person name="Torralba M."/>
            <person name="Gillis M."/>
            <person name="Haft D.H."/>
            <person name="Methe B."/>
            <person name="Sutton G."/>
            <person name="Nelson K.E."/>
        </authorList>
    </citation>
    <scope>NUCLEOTIDE SEQUENCE [LARGE SCALE GENOMIC DNA]</scope>
    <source>
        <strain evidence="4 5">F0195</strain>
    </source>
</reference>
<dbReference type="PANTHER" id="PTHR32305">
    <property type="match status" value="1"/>
</dbReference>
<dbReference type="InterPro" id="IPR022385">
    <property type="entry name" value="Rhs_assc_core"/>
</dbReference>
<comment type="caution">
    <text evidence="4">The sequence shown here is derived from an EMBL/GenBank/DDBJ whole genome shotgun (WGS) entry which is preliminary data.</text>
</comment>
<dbReference type="STRING" id="1125712.HMPREF1316_1815"/>
<dbReference type="InterPro" id="IPR006530">
    <property type="entry name" value="YD"/>
</dbReference>
<feature type="domain" description="DUF4474" evidence="2">
    <location>
        <begin position="665"/>
        <end position="785"/>
    </location>
</feature>
<dbReference type="Gene3D" id="2.180.10.10">
    <property type="entry name" value="RHS repeat-associated core"/>
    <property type="match status" value="2"/>
</dbReference>
<keyword evidence="1" id="KW-0677">Repeat</keyword>
<name>U2T490_9ACTN</name>
<dbReference type="AlphaFoldDB" id="U2T490"/>
<dbReference type="NCBIfam" id="TIGR01643">
    <property type="entry name" value="YD_repeat_2x"/>
    <property type="match status" value="2"/>
</dbReference>
<evidence type="ECO:0000259" key="3">
    <source>
        <dbReference type="Pfam" id="PF25023"/>
    </source>
</evidence>
<accession>U2T490</accession>
<sequence length="838" mass="92028">MGHVSAITNPHGMRQAYEYLPGGLLARTRTMRGVTWSFAYDGCGRLTGLRQEEGASWSLTHDLLGRVITSTDAVGNETSYAYDALGHPVRVMDADGYATSYGYTPTGALQTIGYADGRTVDFGYDTLGRLIDVEDWRGSTSIERDAVGRMVSVEDCSGSVVRYERDVAGELTGLVYPDGGRVGYEYDDQGRLTRLSARHGSVSYEYDNLSRLVRSCTSDGLETRYARDAVGRMTSMAHLDAIGELMHLGLGYDAEGNKVRRSVRHRNLPEGDGELTYAYDALNRLVGVNRDGSPLRSYGYDAFGNRVWDEQLGEHTDYVYDAADRLLHMTRDGRTTDFSYDGRGNLRVVSGGGHDERSYDYDATNRLVRATSQGDGTRTVRYAYDGLGQRIMQSLVDERDPEGAQTTRYVHDLSRVGRNLLQRSDDSGCESLVWNGAPVVAFSDSRTKWFACDELGSPLEALSADGGSVGAVGYDEFGQVTGGDPSALSGIGFAAYGLDPVAGTLFAEAREYSPQMGRFVSRDRHASMGGVPQTLNKYSYCWNSPLGYVDVNGLWPTWQDVCDGVESVTESVFEGANEAWNNVSEPVRQVVSGVCANALHGLREVGEYDFKDAAADVAAKVAPFSPWAAAGIYAAGNMPSAVFGVNDISDVAAAFTQSPLGEQALDLASFSRDEYGVYHARQDCWQAPFGYNDLYDDAFKQLTSARPKKFGFTVDGTNYTLWLWKGDYFNLGAGAESGIYRGNGFHQQSATDTNLSMTLNLYDKDGNVIFVYDPGQPNWWTTGFNPDVQDAHQEDLIAYGSVDFSANPELWDAFYAEHSGDPGWCFDEERKVAYYAWQ</sequence>
<evidence type="ECO:0000256" key="1">
    <source>
        <dbReference type="ARBA" id="ARBA00022737"/>
    </source>
</evidence>
<organism evidence="4 5">
    <name type="scientific">Olsenella profusa F0195</name>
    <dbReference type="NCBI Taxonomy" id="1125712"/>
    <lineage>
        <taxon>Bacteria</taxon>
        <taxon>Bacillati</taxon>
        <taxon>Actinomycetota</taxon>
        <taxon>Coriobacteriia</taxon>
        <taxon>Coriobacteriales</taxon>
        <taxon>Atopobiaceae</taxon>
        <taxon>Olsenella</taxon>
    </lineage>
</organism>
<gene>
    <name evidence="4" type="ORF">HMPREF1316_1815</name>
</gene>
<proteinExistence type="predicted"/>
<dbReference type="Pfam" id="PF14751">
    <property type="entry name" value="DUF4474"/>
    <property type="match status" value="1"/>
</dbReference>